<evidence type="ECO:0000256" key="2">
    <source>
        <dbReference type="ARBA" id="ARBA00008537"/>
    </source>
</evidence>
<dbReference type="Proteomes" id="UP000479756">
    <property type="component" value="Unassembled WGS sequence"/>
</dbReference>
<dbReference type="Gene3D" id="1.20.1720.10">
    <property type="entry name" value="Multidrug resistance protein D"/>
    <property type="match status" value="1"/>
</dbReference>
<feature type="transmembrane region" description="Helical" evidence="8">
    <location>
        <begin position="317"/>
        <end position="339"/>
    </location>
</feature>
<evidence type="ECO:0000256" key="4">
    <source>
        <dbReference type="ARBA" id="ARBA00022475"/>
    </source>
</evidence>
<accession>A0A7C9PNH1</accession>
<dbReference type="NCBIfam" id="TIGR00711">
    <property type="entry name" value="efflux_EmrB"/>
    <property type="match status" value="1"/>
</dbReference>
<gene>
    <name evidence="10" type="ORF">G3T37_09665</name>
</gene>
<dbReference type="GO" id="GO:0005886">
    <property type="term" value="C:plasma membrane"/>
    <property type="evidence" value="ECO:0007669"/>
    <property type="project" value="UniProtKB-SubCell"/>
</dbReference>
<keyword evidence="6 8" id="KW-1133">Transmembrane helix</keyword>
<feature type="transmembrane region" description="Helical" evidence="8">
    <location>
        <begin position="184"/>
        <end position="203"/>
    </location>
</feature>
<evidence type="ECO:0000256" key="8">
    <source>
        <dbReference type="SAM" id="Phobius"/>
    </source>
</evidence>
<name>A0A7C9PNH1_9MICO</name>
<feature type="transmembrane region" description="Helical" evidence="8">
    <location>
        <begin position="376"/>
        <end position="398"/>
    </location>
</feature>
<feature type="domain" description="Major facilitator superfamily (MFS) profile" evidence="9">
    <location>
        <begin position="30"/>
        <end position="484"/>
    </location>
</feature>
<keyword evidence="11" id="KW-1185">Reference proteome</keyword>
<keyword evidence="3" id="KW-0813">Transport</keyword>
<feature type="transmembrane region" description="Helical" evidence="8">
    <location>
        <begin position="458"/>
        <end position="479"/>
    </location>
</feature>
<keyword evidence="7 8" id="KW-0472">Membrane</keyword>
<dbReference type="Gene3D" id="1.20.1250.20">
    <property type="entry name" value="MFS general substrate transporter like domains"/>
    <property type="match status" value="1"/>
</dbReference>
<dbReference type="InterPro" id="IPR011701">
    <property type="entry name" value="MFS"/>
</dbReference>
<comment type="similarity">
    <text evidence="2">Belongs to the major facilitator superfamily. EmrB family.</text>
</comment>
<sequence>MADTALTDPRADAEATAGQPTSMGARNRLVLTLLLVSTFVVFLNETIMGVAVPRLMADLSIPASTAQWLTAAFLLTCAVVIPITGYLLQRFNTRPVFIAAMSLFTVGTLIAAIAPGFSVLLIARIVQASGTAIMLPLLMTSAITLVPEASRGRVMGNISIVISVAPAIGPVISGVILSVLSWRWMFIVVLPIAAAALIVGAVLMKNVTTPRKTHFDVLSVILSAIGFGGVVYGLSNLGLRDAGPLQTVLPLSVGAVAIAVFILRQLSLQKRDSALLDLRTFRNRTFTFSIVMFTISMMAMFGTFVLLPIYMQNAIHVSSLTTGLLLLPGGIIMGLLAPLVGRIYDRVGPRALLISGSTLVSLVLWGLTLLDEHSPSWWVLVAHVSLSIGLALVFTPLFTSSLGALTPDLYSHGSATVGTVQQVAGAAGSALFVTILTAREAVLAGQGANVAVSTAGGVHSAFLVGAIISIVAIPVSALIRRAPQTGGAPAPMGH</sequence>
<protein>
    <submittedName>
        <fullName evidence="10">Multidrug efflux MFS transporter</fullName>
    </submittedName>
</protein>
<reference evidence="10 11" key="1">
    <citation type="journal article" date="2014" name="Int. J. Syst. Evol. Microbiol.">
        <title>Description of Galbitalea soli gen. nov., sp. nov., and Frondihabitans sucicola sp. nov.</title>
        <authorList>
            <person name="Kim S.J."/>
            <person name="Lim J.M."/>
            <person name="Ahn J.H."/>
            <person name="Weon H.Y."/>
            <person name="Hamada M."/>
            <person name="Suzuki K."/>
            <person name="Ahn T.Y."/>
            <person name="Kwon S.W."/>
        </authorList>
    </citation>
    <scope>NUCLEOTIDE SEQUENCE [LARGE SCALE GENOMIC DNA]</scope>
    <source>
        <strain evidence="10 11">NBRC 108727</strain>
    </source>
</reference>
<dbReference type="PANTHER" id="PTHR42718">
    <property type="entry name" value="MAJOR FACILITATOR SUPERFAMILY MULTIDRUG TRANSPORTER MFSC"/>
    <property type="match status" value="1"/>
</dbReference>
<feature type="transmembrane region" description="Helical" evidence="8">
    <location>
        <begin position="419"/>
        <end position="438"/>
    </location>
</feature>
<dbReference type="PANTHER" id="PTHR42718:SF9">
    <property type="entry name" value="MAJOR FACILITATOR SUPERFAMILY MULTIDRUG TRANSPORTER MFSC"/>
    <property type="match status" value="1"/>
</dbReference>
<proteinExistence type="inferred from homology"/>
<evidence type="ECO:0000259" key="9">
    <source>
        <dbReference type="PROSITE" id="PS50850"/>
    </source>
</evidence>
<dbReference type="InterPro" id="IPR036259">
    <property type="entry name" value="MFS_trans_sf"/>
</dbReference>
<feature type="transmembrane region" description="Helical" evidence="8">
    <location>
        <begin position="29"/>
        <end position="48"/>
    </location>
</feature>
<dbReference type="InterPro" id="IPR020846">
    <property type="entry name" value="MFS_dom"/>
</dbReference>
<dbReference type="Pfam" id="PF07690">
    <property type="entry name" value="MFS_1"/>
    <property type="match status" value="1"/>
</dbReference>
<comment type="subcellular location">
    <subcellularLocation>
        <location evidence="1">Cell membrane</location>
        <topology evidence="1">Multi-pass membrane protein</topology>
    </subcellularLocation>
</comment>
<feature type="transmembrane region" description="Helical" evidence="8">
    <location>
        <begin position="95"/>
        <end position="122"/>
    </location>
</feature>
<evidence type="ECO:0000256" key="6">
    <source>
        <dbReference type="ARBA" id="ARBA00022989"/>
    </source>
</evidence>
<dbReference type="CDD" id="cd17503">
    <property type="entry name" value="MFS_LmrB_MDR_like"/>
    <property type="match status" value="1"/>
</dbReference>
<feature type="transmembrane region" description="Helical" evidence="8">
    <location>
        <begin position="158"/>
        <end position="178"/>
    </location>
</feature>
<keyword evidence="4" id="KW-1003">Cell membrane</keyword>
<evidence type="ECO:0000256" key="7">
    <source>
        <dbReference type="ARBA" id="ARBA00023136"/>
    </source>
</evidence>
<keyword evidence="5 8" id="KW-0812">Transmembrane</keyword>
<evidence type="ECO:0000313" key="11">
    <source>
        <dbReference type="Proteomes" id="UP000479756"/>
    </source>
</evidence>
<feature type="transmembrane region" description="Helical" evidence="8">
    <location>
        <begin position="286"/>
        <end position="311"/>
    </location>
</feature>
<dbReference type="PRINTS" id="PR01036">
    <property type="entry name" value="TCRTETB"/>
</dbReference>
<dbReference type="PROSITE" id="PS50850">
    <property type="entry name" value="MFS"/>
    <property type="match status" value="1"/>
</dbReference>
<dbReference type="InterPro" id="IPR004638">
    <property type="entry name" value="EmrB-like"/>
</dbReference>
<dbReference type="RefSeq" id="WP_163473447.1">
    <property type="nucleotide sequence ID" value="NZ_JAAGWZ010000002.1"/>
</dbReference>
<dbReference type="EMBL" id="JAAGWZ010000002">
    <property type="protein sequence ID" value="NEM91625.1"/>
    <property type="molecule type" value="Genomic_DNA"/>
</dbReference>
<evidence type="ECO:0000256" key="3">
    <source>
        <dbReference type="ARBA" id="ARBA00022448"/>
    </source>
</evidence>
<organism evidence="10 11">
    <name type="scientific">Galbitalea soli</name>
    <dbReference type="NCBI Taxonomy" id="1268042"/>
    <lineage>
        <taxon>Bacteria</taxon>
        <taxon>Bacillati</taxon>
        <taxon>Actinomycetota</taxon>
        <taxon>Actinomycetes</taxon>
        <taxon>Micrococcales</taxon>
        <taxon>Microbacteriaceae</taxon>
        <taxon>Galbitalea</taxon>
    </lineage>
</organism>
<feature type="transmembrane region" description="Helical" evidence="8">
    <location>
        <begin position="68"/>
        <end position="88"/>
    </location>
</feature>
<feature type="transmembrane region" description="Helical" evidence="8">
    <location>
        <begin position="351"/>
        <end position="370"/>
    </location>
</feature>
<dbReference type="SUPFAM" id="SSF103473">
    <property type="entry name" value="MFS general substrate transporter"/>
    <property type="match status" value="1"/>
</dbReference>
<feature type="transmembrane region" description="Helical" evidence="8">
    <location>
        <begin position="128"/>
        <end position="146"/>
    </location>
</feature>
<feature type="transmembrane region" description="Helical" evidence="8">
    <location>
        <begin position="247"/>
        <end position="266"/>
    </location>
</feature>
<evidence type="ECO:0000256" key="5">
    <source>
        <dbReference type="ARBA" id="ARBA00022692"/>
    </source>
</evidence>
<dbReference type="GO" id="GO:0022857">
    <property type="term" value="F:transmembrane transporter activity"/>
    <property type="evidence" value="ECO:0007669"/>
    <property type="project" value="InterPro"/>
</dbReference>
<evidence type="ECO:0000256" key="1">
    <source>
        <dbReference type="ARBA" id="ARBA00004651"/>
    </source>
</evidence>
<evidence type="ECO:0000313" key="10">
    <source>
        <dbReference type="EMBL" id="NEM91625.1"/>
    </source>
</evidence>
<dbReference type="AlphaFoldDB" id="A0A7C9PNH1"/>
<feature type="transmembrane region" description="Helical" evidence="8">
    <location>
        <begin position="215"/>
        <end position="235"/>
    </location>
</feature>
<comment type="caution">
    <text evidence="10">The sequence shown here is derived from an EMBL/GenBank/DDBJ whole genome shotgun (WGS) entry which is preliminary data.</text>
</comment>